<feature type="compositionally biased region" description="Low complexity" evidence="7">
    <location>
        <begin position="217"/>
        <end position="228"/>
    </location>
</feature>
<reference evidence="9 10" key="1">
    <citation type="journal article" date="2015" name="PLoS Pathog.">
        <title>Leptomonas seymouri: Adaptations to the Dixenous Life Cycle Analyzed by Genome Sequencing, Transcriptome Profiling and Co-infection with Leishmania donovani.</title>
        <authorList>
            <person name="Kraeva N."/>
            <person name="Butenko A."/>
            <person name="Hlavacova J."/>
            <person name="Kostygov A."/>
            <person name="Myskova J."/>
            <person name="Grybchuk D."/>
            <person name="Lestinova T."/>
            <person name="Votypka J."/>
            <person name="Volf P."/>
            <person name="Opperdoes F."/>
            <person name="Flegontov P."/>
            <person name="Lukes J."/>
            <person name="Yurchenko V."/>
        </authorList>
    </citation>
    <scope>NUCLEOTIDE SEQUENCE [LARGE SCALE GENOMIC DNA]</scope>
    <source>
        <strain evidence="9 10">ATCC 30220</strain>
    </source>
</reference>
<evidence type="ECO:0000313" key="10">
    <source>
        <dbReference type="Proteomes" id="UP000038009"/>
    </source>
</evidence>
<evidence type="ECO:0000256" key="7">
    <source>
        <dbReference type="SAM" id="MobiDB-lite"/>
    </source>
</evidence>
<keyword evidence="2" id="KW-0808">Transferase</keyword>
<evidence type="ECO:0000256" key="3">
    <source>
        <dbReference type="ARBA" id="ARBA00022741"/>
    </source>
</evidence>
<feature type="region of interest" description="Disordered" evidence="7">
    <location>
        <begin position="1"/>
        <end position="40"/>
    </location>
</feature>
<dbReference type="PANTHER" id="PTHR24058:SF28">
    <property type="entry name" value="SERINE_THREONINE-PROTEIN KINASE MINIBRAIN"/>
    <property type="match status" value="1"/>
</dbReference>
<dbReference type="SMART" id="SM00220">
    <property type="entry name" value="S_TKc"/>
    <property type="match status" value="1"/>
</dbReference>
<feature type="binding site" evidence="6">
    <location>
        <position position="369"/>
    </location>
    <ligand>
        <name>ATP</name>
        <dbReference type="ChEBI" id="CHEBI:30616"/>
    </ligand>
</feature>
<protein>
    <recommendedName>
        <fullName evidence="8">Protein kinase domain-containing protein</fullName>
    </recommendedName>
</protein>
<keyword evidence="1" id="KW-0723">Serine/threonine-protein kinase</keyword>
<dbReference type="InterPro" id="IPR017441">
    <property type="entry name" value="Protein_kinase_ATP_BS"/>
</dbReference>
<dbReference type="PROSITE" id="PS00108">
    <property type="entry name" value="PROTEIN_KINASE_ST"/>
    <property type="match status" value="1"/>
</dbReference>
<evidence type="ECO:0000256" key="2">
    <source>
        <dbReference type="ARBA" id="ARBA00022679"/>
    </source>
</evidence>
<accession>A0A0N1PBM1</accession>
<dbReference type="Proteomes" id="UP000038009">
    <property type="component" value="Unassembled WGS sequence"/>
</dbReference>
<dbReference type="PROSITE" id="PS00107">
    <property type="entry name" value="PROTEIN_KINASE_ATP"/>
    <property type="match status" value="1"/>
</dbReference>
<evidence type="ECO:0000256" key="4">
    <source>
        <dbReference type="ARBA" id="ARBA00022777"/>
    </source>
</evidence>
<comment type="caution">
    <text evidence="9">The sequence shown here is derived from an EMBL/GenBank/DDBJ whole genome shotgun (WGS) entry which is preliminary data.</text>
</comment>
<dbReference type="PROSITE" id="PS50011">
    <property type="entry name" value="PROTEIN_KINASE_DOM"/>
    <property type="match status" value="1"/>
</dbReference>
<keyword evidence="5 6" id="KW-0067">ATP-binding</keyword>
<dbReference type="GO" id="GO:0005524">
    <property type="term" value="F:ATP binding"/>
    <property type="evidence" value="ECO:0007669"/>
    <property type="project" value="UniProtKB-UniRule"/>
</dbReference>
<keyword evidence="4" id="KW-0418">Kinase</keyword>
<dbReference type="PANTHER" id="PTHR24058">
    <property type="entry name" value="DUAL SPECIFICITY PROTEIN KINASE"/>
    <property type="match status" value="1"/>
</dbReference>
<dbReference type="GO" id="GO:0004674">
    <property type="term" value="F:protein serine/threonine kinase activity"/>
    <property type="evidence" value="ECO:0007669"/>
    <property type="project" value="UniProtKB-KW"/>
</dbReference>
<dbReference type="InterPro" id="IPR050494">
    <property type="entry name" value="Ser_Thr_dual-spec_kinase"/>
</dbReference>
<proteinExistence type="predicted"/>
<dbReference type="Pfam" id="PF00069">
    <property type="entry name" value="Pkinase"/>
    <property type="match status" value="1"/>
</dbReference>
<dbReference type="VEuPathDB" id="TriTrypDB:Lsey_0162_0160"/>
<dbReference type="Gene3D" id="3.30.200.20">
    <property type="entry name" value="Phosphorylase Kinase, domain 1"/>
    <property type="match status" value="1"/>
</dbReference>
<feature type="compositionally biased region" description="Pro residues" evidence="7">
    <location>
        <begin position="229"/>
        <end position="240"/>
    </location>
</feature>
<evidence type="ECO:0000256" key="5">
    <source>
        <dbReference type="ARBA" id="ARBA00022840"/>
    </source>
</evidence>
<feature type="compositionally biased region" description="Low complexity" evidence="7">
    <location>
        <begin position="27"/>
        <end position="38"/>
    </location>
</feature>
<dbReference type="SUPFAM" id="SSF56112">
    <property type="entry name" value="Protein kinase-like (PK-like)"/>
    <property type="match status" value="1"/>
</dbReference>
<feature type="region of interest" description="Disordered" evidence="7">
    <location>
        <begin position="663"/>
        <end position="732"/>
    </location>
</feature>
<gene>
    <name evidence="9" type="ORF">ABL78_5102</name>
</gene>
<evidence type="ECO:0000259" key="8">
    <source>
        <dbReference type="PROSITE" id="PS50011"/>
    </source>
</evidence>
<sequence length="732" mass="78187">MTAHDNPIHDTGGIPSSHSSGTGAGQGAVAASAAAAASRGRPFATSVVRAPAEGPTVDHTGCPGRHVDPSSGSGLFVPSSTVIAARQDSFLRTSRTGASLSSTSANTFQAVETSSPSMPLLPVTSGAPTQTTVATRSNNLSSNSSSGGDHAAVVKAASSGTFISSFVPPANGATAARDPAGILSSSSTSAAAAVGLPAGHMRSNFSNGAVPPPLQTSSSAAPAADAGPSFPPVPPPPPPYLSTTMAATTKEEGNTSNGNGGASSGSATATERKRETEAAGSHGRPAVALSAHLLELYKTVNAQYCAQRRLESPGPKYNNGYDDKDGHYLFLPGEVIFQRYIAQDVLGKGSFGTVIRGFDQKRSEVVAMKITRRGSSFRSQAKLELDILLRLNENPALNHLVVRLLKVFEWQGHLVLVFELLSFNLYQLIKCTRFNGVSLDLVRKFAYQLTHTLLQLESQKPHPIIHCDLKPENILLRNQNRSGIRLIDFGSACYTAKRFHRYIQSRFYRSPEVILFLEYGTAIDRWSLACVLVELHTGVPIFDGRTEAAQLAKFECTLGPVPAEMIAASPKASRFYYGNLATGFQLKEPVPERRSLESVIGVTTGGPRGRRLDTPGHDEKSYREFYDFISRFLRYQPEERMSCRDALQHPFLMPLYTSDLMQQQERETQGRQQVASQQQSYPQPQPAAITPHTGAASSASHAVEGKGDPLALPLTVEEGYSGAGDGVTNSHP</sequence>
<name>A0A0N1PBM1_LEPSE</name>
<feature type="region of interest" description="Disordered" evidence="7">
    <location>
        <begin position="52"/>
        <end position="73"/>
    </location>
</feature>
<evidence type="ECO:0000313" key="9">
    <source>
        <dbReference type="EMBL" id="KPI85848.1"/>
    </source>
</evidence>
<dbReference type="AlphaFoldDB" id="A0A0N1PBM1"/>
<keyword evidence="3 6" id="KW-0547">Nucleotide-binding</keyword>
<feature type="region of interest" description="Disordered" evidence="7">
    <location>
        <begin position="204"/>
        <end position="284"/>
    </location>
</feature>
<dbReference type="OrthoDB" id="9332038at2759"/>
<dbReference type="InterPro" id="IPR000719">
    <property type="entry name" value="Prot_kinase_dom"/>
</dbReference>
<feature type="domain" description="Protein kinase" evidence="8">
    <location>
        <begin position="340"/>
        <end position="652"/>
    </location>
</feature>
<dbReference type="EMBL" id="LJSK01000162">
    <property type="protein sequence ID" value="KPI85848.1"/>
    <property type="molecule type" value="Genomic_DNA"/>
</dbReference>
<dbReference type="InterPro" id="IPR011009">
    <property type="entry name" value="Kinase-like_dom_sf"/>
</dbReference>
<keyword evidence="10" id="KW-1185">Reference proteome</keyword>
<evidence type="ECO:0000256" key="6">
    <source>
        <dbReference type="PROSITE-ProRule" id="PRU10141"/>
    </source>
</evidence>
<organism evidence="9 10">
    <name type="scientific">Leptomonas seymouri</name>
    <dbReference type="NCBI Taxonomy" id="5684"/>
    <lineage>
        <taxon>Eukaryota</taxon>
        <taxon>Discoba</taxon>
        <taxon>Euglenozoa</taxon>
        <taxon>Kinetoplastea</taxon>
        <taxon>Metakinetoplastina</taxon>
        <taxon>Trypanosomatida</taxon>
        <taxon>Trypanosomatidae</taxon>
        <taxon>Leishmaniinae</taxon>
        <taxon>Leptomonas</taxon>
    </lineage>
</organism>
<dbReference type="Gene3D" id="1.10.510.10">
    <property type="entry name" value="Transferase(Phosphotransferase) domain 1"/>
    <property type="match status" value="1"/>
</dbReference>
<evidence type="ECO:0000256" key="1">
    <source>
        <dbReference type="ARBA" id="ARBA00022527"/>
    </source>
</evidence>
<dbReference type="InterPro" id="IPR008271">
    <property type="entry name" value="Ser/Thr_kinase_AS"/>
</dbReference>
<feature type="compositionally biased region" description="Low complexity" evidence="7">
    <location>
        <begin position="670"/>
        <end position="688"/>
    </location>
</feature>